<reference evidence="1" key="1">
    <citation type="submission" date="2021-12" db="EMBL/GenBank/DDBJ databases">
        <authorList>
            <person name="King R."/>
        </authorList>
    </citation>
    <scope>NUCLEOTIDE SEQUENCE</scope>
</reference>
<evidence type="ECO:0000313" key="1">
    <source>
        <dbReference type="EMBL" id="CAH0380495.1"/>
    </source>
</evidence>
<name>A0A9N9ZYU0_BEMTA</name>
<dbReference type="AlphaFoldDB" id="A0A9N9ZYU0"/>
<dbReference type="Proteomes" id="UP001152759">
    <property type="component" value="Chromosome 1"/>
</dbReference>
<sequence>MKEELEKELAKHGVSYVYARTKDAADVLAKKGWNLSSASHGDAGGGYIFFETSLLAAPVLRVEDIGVRDGQNAYIESAIQMSTGAEGKCVSFR</sequence>
<accession>A0A9N9ZYU0</accession>
<proteinExistence type="predicted"/>
<protein>
    <submittedName>
        <fullName evidence="1">Uncharacterized protein</fullName>
    </submittedName>
</protein>
<dbReference type="EMBL" id="OU963862">
    <property type="protein sequence ID" value="CAH0380495.1"/>
    <property type="molecule type" value="Genomic_DNA"/>
</dbReference>
<evidence type="ECO:0000313" key="2">
    <source>
        <dbReference type="Proteomes" id="UP001152759"/>
    </source>
</evidence>
<organism evidence="1 2">
    <name type="scientific">Bemisia tabaci</name>
    <name type="common">Sweetpotato whitefly</name>
    <name type="synonym">Aleurodes tabaci</name>
    <dbReference type="NCBI Taxonomy" id="7038"/>
    <lineage>
        <taxon>Eukaryota</taxon>
        <taxon>Metazoa</taxon>
        <taxon>Ecdysozoa</taxon>
        <taxon>Arthropoda</taxon>
        <taxon>Hexapoda</taxon>
        <taxon>Insecta</taxon>
        <taxon>Pterygota</taxon>
        <taxon>Neoptera</taxon>
        <taxon>Paraneoptera</taxon>
        <taxon>Hemiptera</taxon>
        <taxon>Sternorrhyncha</taxon>
        <taxon>Aleyrodoidea</taxon>
        <taxon>Aleyrodidae</taxon>
        <taxon>Aleyrodinae</taxon>
        <taxon>Bemisia</taxon>
    </lineage>
</organism>
<gene>
    <name evidence="1" type="ORF">BEMITA_LOCUS253</name>
</gene>
<keyword evidence="2" id="KW-1185">Reference proteome</keyword>